<keyword evidence="4" id="KW-1185">Reference proteome</keyword>
<dbReference type="Proteomes" id="UP001212170">
    <property type="component" value="Unassembled WGS sequence"/>
</dbReference>
<organism evidence="3 4">
    <name type="scientific">Flavobacterium azizsancarii</name>
    <dbReference type="NCBI Taxonomy" id="2961580"/>
    <lineage>
        <taxon>Bacteria</taxon>
        <taxon>Pseudomonadati</taxon>
        <taxon>Bacteroidota</taxon>
        <taxon>Flavobacteriia</taxon>
        <taxon>Flavobacteriales</taxon>
        <taxon>Flavobacteriaceae</taxon>
        <taxon>Flavobacterium</taxon>
    </lineage>
</organism>
<feature type="domain" description="Activator of Hsp90 ATPase homologue 1/2-like C-terminal" evidence="2">
    <location>
        <begin position="25"/>
        <end position="162"/>
    </location>
</feature>
<dbReference type="InterPro" id="IPR023393">
    <property type="entry name" value="START-like_dom_sf"/>
</dbReference>
<dbReference type="RefSeq" id="WP_271335468.1">
    <property type="nucleotide sequence ID" value="NZ_JAMZNK010000010.1"/>
</dbReference>
<protein>
    <submittedName>
        <fullName evidence="3">SRPBCC domain-containing protein</fullName>
    </submittedName>
</protein>
<name>A0ABT4WC44_9FLAO</name>
<sequence length="173" mass="19465">MKSNLLMNFTVDKETSTVNVKREFNASLANVWSAWTEPEILDQWWAPAPWKSKTKRMEFKEGGQRLYAMVGPAGEEHWAVADFTSITPKTNFKYLDAFSDSEGNLNAAFPRSDWNVSFAEQGDSTIVDIAIKHENLSDLEKIIKMGFKEGFTIALEGLDAVFTSNSSKNKKDA</sequence>
<evidence type="ECO:0000256" key="1">
    <source>
        <dbReference type="ARBA" id="ARBA00006817"/>
    </source>
</evidence>
<proteinExistence type="inferred from homology"/>
<dbReference type="CDD" id="cd07814">
    <property type="entry name" value="SRPBCC_CalC_Aha1-like"/>
    <property type="match status" value="1"/>
</dbReference>
<evidence type="ECO:0000259" key="2">
    <source>
        <dbReference type="Pfam" id="PF08327"/>
    </source>
</evidence>
<dbReference type="EMBL" id="JAMZNK010000010">
    <property type="protein sequence ID" value="MDA6069669.1"/>
    <property type="molecule type" value="Genomic_DNA"/>
</dbReference>
<evidence type="ECO:0000313" key="4">
    <source>
        <dbReference type="Proteomes" id="UP001212170"/>
    </source>
</evidence>
<comment type="caution">
    <text evidence="3">The sequence shown here is derived from an EMBL/GenBank/DDBJ whole genome shotgun (WGS) entry which is preliminary data.</text>
</comment>
<dbReference type="Gene3D" id="3.30.530.20">
    <property type="match status" value="1"/>
</dbReference>
<dbReference type="Pfam" id="PF08327">
    <property type="entry name" value="AHSA1"/>
    <property type="match status" value="1"/>
</dbReference>
<comment type="similarity">
    <text evidence="1">Belongs to the AHA1 family.</text>
</comment>
<dbReference type="SUPFAM" id="SSF55961">
    <property type="entry name" value="Bet v1-like"/>
    <property type="match status" value="1"/>
</dbReference>
<gene>
    <name evidence="3" type="ORF">NJT12_08555</name>
</gene>
<evidence type="ECO:0000313" key="3">
    <source>
        <dbReference type="EMBL" id="MDA6069669.1"/>
    </source>
</evidence>
<reference evidence="3 4" key="1">
    <citation type="journal article" date="2023" name="Chemosphere">
        <title>Whole genome analysis of Flavobacterium aziz-sancarii sp. nov., isolated from Ardley Island (Antarctica), revealed a rich resistome and bioremediation potential.</title>
        <authorList>
            <person name="Otur C."/>
            <person name="Okay S."/>
            <person name="Kurt-Kizildogan A."/>
        </authorList>
    </citation>
    <scope>NUCLEOTIDE SEQUENCE [LARGE SCALE GENOMIC DNA]</scope>
    <source>
        <strain evidence="3 4">AC</strain>
    </source>
</reference>
<dbReference type="InterPro" id="IPR013538">
    <property type="entry name" value="ASHA1/2-like_C"/>
</dbReference>
<accession>A0ABT4WC44</accession>